<accession>W7XG55</accession>
<name>W7XG55_TETTS</name>
<dbReference type="EMBL" id="GG662605">
    <property type="protein sequence ID" value="EWS73076.1"/>
    <property type="molecule type" value="Genomic_DNA"/>
</dbReference>
<dbReference type="KEGG" id="tet:TTHERM_000316619"/>
<feature type="transmembrane region" description="Helical" evidence="1">
    <location>
        <begin position="6"/>
        <end position="21"/>
    </location>
</feature>
<proteinExistence type="predicted"/>
<sequence length="119" mass="14572">MNNGIIQFTIYLLIYYIFVALKQTQHQRLILISQNLYFLLTKINNKQKITFHLTDKLRYTQNKLIIRVFKKYEYAVFKLEIFHQLISKYNRKIDINIIQTYELRLISKIQINFILQIII</sequence>
<reference evidence="3" key="1">
    <citation type="journal article" date="2006" name="PLoS Biol.">
        <title>Macronuclear genome sequence of the ciliate Tetrahymena thermophila, a model eukaryote.</title>
        <authorList>
            <person name="Eisen J.A."/>
            <person name="Coyne R.S."/>
            <person name="Wu M."/>
            <person name="Wu D."/>
            <person name="Thiagarajan M."/>
            <person name="Wortman J.R."/>
            <person name="Badger J.H."/>
            <person name="Ren Q."/>
            <person name="Amedeo P."/>
            <person name="Jones K.M."/>
            <person name="Tallon L.J."/>
            <person name="Delcher A.L."/>
            <person name="Salzberg S.L."/>
            <person name="Silva J.C."/>
            <person name="Haas B.J."/>
            <person name="Majoros W.H."/>
            <person name="Farzad M."/>
            <person name="Carlton J.M."/>
            <person name="Smith R.K. Jr."/>
            <person name="Garg J."/>
            <person name="Pearlman R.E."/>
            <person name="Karrer K.M."/>
            <person name="Sun L."/>
            <person name="Manning G."/>
            <person name="Elde N.C."/>
            <person name="Turkewitz A.P."/>
            <person name="Asai D.J."/>
            <person name="Wilkes D.E."/>
            <person name="Wang Y."/>
            <person name="Cai H."/>
            <person name="Collins K."/>
            <person name="Stewart B.A."/>
            <person name="Lee S.R."/>
            <person name="Wilamowska K."/>
            <person name="Weinberg Z."/>
            <person name="Ruzzo W.L."/>
            <person name="Wloga D."/>
            <person name="Gaertig J."/>
            <person name="Frankel J."/>
            <person name="Tsao C.-C."/>
            <person name="Gorovsky M.A."/>
            <person name="Keeling P.J."/>
            <person name="Waller R.F."/>
            <person name="Patron N.J."/>
            <person name="Cherry J.M."/>
            <person name="Stover N.A."/>
            <person name="Krieger C.J."/>
            <person name="del Toro C."/>
            <person name="Ryder H.F."/>
            <person name="Williamson S.C."/>
            <person name="Barbeau R.A."/>
            <person name="Hamilton E.P."/>
            <person name="Orias E."/>
        </authorList>
    </citation>
    <scope>NUCLEOTIDE SEQUENCE [LARGE SCALE GENOMIC DNA]</scope>
    <source>
        <strain evidence="3">SB210</strain>
    </source>
</reference>
<protein>
    <submittedName>
        <fullName evidence="2">Transmembrane protein, putative</fullName>
    </submittedName>
</protein>
<keyword evidence="3" id="KW-1185">Reference proteome</keyword>
<evidence type="ECO:0000256" key="1">
    <source>
        <dbReference type="SAM" id="Phobius"/>
    </source>
</evidence>
<dbReference type="Proteomes" id="UP000009168">
    <property type="component" value="Unassembled WGS sequence"/>
</dbReference>
<gene>
    <name evidence="2" type="ORF">TTHERM_000316619</name>
</gene>
<organism evidence="2 3">
    <name type="scientific">Tetrahymena thermophila (strain SB210)</name>
    <dbReference type="NCBI Taxonomy" id="312017"/>
    <lineage>
        <taxon>Eukaryota</taxon>
        <taxon>Sar</taxon>
        <taxon>Alveolata</taxon>
        <taxon>Ciliophora</taxon>
        <taxon>Intramacronucleata</taxon>
        <taxon>Oligohymenophorea</taxon>
        <taxon>Hymenostomatida</taxon>
        <taxon>Tetrahymenina</taxon>
        <taxon>Tetrahymenidae</taxon>
        <taxon>Tetrahymena</taxon>
    </lineage>
</organism>
<dbReference type="RefSeq" id="XP_012654385.1">
    <property type="nucleotide sequence ID" value="XM_012798931.1"/>
</dbReference>
<dbReference type="InParanoid" id="W7XG55"/>
<keyword evidence="1" id="KW-1133">Transmembrane helix</keyword>
<dbReference type="GeneID" id="24438406"/>
<evidence type="ECO:0000313" key="3">
    <source>
        <dbReference type="Proteomes" id="UP000009168"/>
    </source>
</evidence>
<dbReference type="AlphaFoldDB" id="W7XG55"/>
<keyword evidence="1 2" id="KW-0812">Transmembrane</keyword>
<evidence type="ECO:0000313" key="2">
    <source>
        <dbReference type="EMBL" id="EWS73076.1"/>
    </source>
</evidence>
<keyword evidence="1" id="KW-0472">Membrane</keyword>